<feature type="domain" description="HAMP" evidence="12">
    <location>
        <begin position="166"/>
        <end position="210"/>
    </location>
</feature>
<dbReference type="PRINTS" id="PR00344">
    <property type="entry name" value="BCTRLSENSOR"/>
</dbReference>
<name>A0A6N3G319_9ENTR</name>
<dbReference type="GO" id="GO:0005886">
    <property type="term" value="C:plasma membrane"/>
    <property type="evidence" value="ECO:0007669"/>
    <property type="project" value="UniProtKB-SubCell"/>
</dbReference>
<dbReference type="SMART" id="SM00387">
    <property type="entry name" value="HATPase_c"/>
    <property type="match status" value="1"/>
</dbReference>
<keyword evidence="5" id="KW-0597">Phosphoprotein</keyword>
<dbReference type="PROSITE" id="PS50885">
    <property type="entry name" value="HAMP"/>
    <property type="match status" value="1"/>
</dbReference>
<keyword evidence="8" id="KW-0418">Kinase</keyword>
<dbReference type="Pfam" id="PF00512">
    <property type="entry name" value="HisKA"/>
    <property type="match status" value="1"/>
</dbReference>
<evidence type="ECO:0000256" key="9">
    <source>
        <dbReference type="ARBA" id="ARBA00022840"/>
    </source>
</evidence>
<evidence type="ECO:0000256" key="1">
    <source>
        <dbReference type="ARBA" id="ARBA00000085"/>
    </source>
</evidence>
<dbReference type="AlphaFoldDB" id="A0A6N3G319"/>
<dbReference type="EC" id="2.7.13.3" evidence="3"/>
<dbReference type="InterPro" id="IPR003660">
    <property type="entry name" value="HAMP_dom"/>
</dbReference>
<dbReference type="Pfam" id="PF02518">
    <property type="entry name" value="HATPase_c"/>
    <property type="match status" value="1"/>
</dbReference>
<dbReference type="InterPro" id="IPR036890">
    <property type="entry name" value="HATPase_C_sf"/>
</dbReference>
<dbReference type="SUPFAM" id="SSF47384">
    <property type="entry name" value="Homodimeric domain of signal transducing histidine kinase"/>
    <property type="match status" value="1"/>
</dbReference>
<dbReference type="PANTHER" id="PTHR44936:SF10">
    <property type="entry name" value="SENSOR PROTEIN RSTB"/>
    <property type="match status" value="1"/>
</dbReference>
<gene>
    <name evidence="13" type="primary">rstB</name>
    <name evidence="13" type="ORF">EMLFYP7_02950</name>
</gene>
<dbReference type="EMBL" id="CACRTZ010000033">
    <property type="protein sequence ID" value="VYU58481.1"/>
    <property type="molecule type" value="Genomic_DNA"/>
</dbReference>
<keyword evidence="4" id="KW-1003">Cell membrane</keyword>
<dbReference type="NCBIfam" id="NF007898">
    <property type="entry name" value="PRK10604.1"/>
    <property type="match status" value="1"/>
</dbReference>
<protein>
    <recommendedName>
        <fullName evidence="3">histidine kinase</fullName>
        <ecNumber evidence="3">2.7.13.3</ecNumber>
    </recommendedName>
</protein>
<dbReference type="InterPro" id="IPR036097">
    <property type="entry name" value="HisK_dim/P_sf"/>
</dbReference>
<keyword evidence="9" id="KW-0067">ATP-binding</keyword>
<sequence length="429" mass="48994">MKKLFVQFYLLLFVCFLVMTMLVGLVYKFTAERAGRQSLDDLMKSSLYLMRSELREIPPHQWNKTLKELDLNLSFNLRIEPMAKFTLDPPSAQRLREGDIVALDEEYTFIQRIPRSHYVLAVGPVPYLFYLHEMRILDMALMAFIAISLAFPVFIWMRPHWQEMLRLESAAQRFGEGHLEERIHFDSASSFERLGIAFNQMADNINALIASKKMLIDGIAHELRTPLVRLRYRLEMSDNLSDDERAALNRDIGQLEGLIEELLTYARLDRPQTELQLTTPDLPAWLEAYMEDARQVNPQRILSLSSQPGDYGALDMRLMERVLDNLLNNALRYCQRQVSVSLELEGSNAMLVVEDDGPGIAPEERQRVFEPFVRLDPSRDRATGGCGLGLAIVHSIAQASGGSVTCEASASGGARFCFRWPVWHHIALS</sequence>
<evidence type="ECO:0000256" key="4">
    <source>
        <dbReference type="ARBA" id="ARBA00022475"/>
    </source>
</evidence>
<dbReference type="Gene3D" id="1.10.287.130">
    <property type="match status" value="1"/>
</dbReference>
<dbReference type="CDD" id="cd06225">
    <property type="entry name" value="HAMP"/>
    <property type="match status" value="1"/>
</dbReference>
<dbReference type="InterPro" id="IPR005467">
    <property type="entry name" value="His_kinase_dom"/>
</dbReference>
<dbReference type="InterPro" id="IPR004358">
    <property type="entry name" value="Sig_transdc_His_kin-like_C"/>
</dbReference>
<evidence type="ECO:0000256" key="10">
    <source>
        <dbReference type="SAM" id="Phobius"/>
    </source>
</evidence>
<evidence type="ECO:0000256" key="2">
    <source>
        <dbReference type="ARBA" id="ARBA00004429"/>
    </source>
</evidence>
<evidence type="ECO:0000259" key="11">
    <source>
        <dbReference type="PROSITE" id="PS50109"/>
    </source>
</evidence>
<comment type="catalytic activity">
    <reaction evidence="1">
        <text>ATP + protein L-histidine = ADP + protein N-phospho-L-histidine.</text>
        <dbReference type="EC" id="2.7.13.3"/>
    </reaction>
</comment>
<keyword evidence="10" id="KW-0812">Transmembrane</keyword>
<proteinExistence type="predicted"/>
<feature type="domain" description="Histidine kinase" evidence="11">
    <location>
        <begin position="218"/>
        <end position="424"/>
    </location>
</feature>
<keyword evidence="10" id="KW-0472">Membrane</keyword>
<dbReference type="CDD" id="cd00082">
    <property type="entry name" value="HisKA"/>
    <property type="match status" value="1"/>
</dbReference>
<dbReference type="Pfam" id="PF00672">
    <property type="entry name" value="HAMP"/>
    <property type="match status" value="1"/>
</dbReference>
<organism evidence="13">
    <name type="scientific">Phytobacter massiliensis</name>
    <dbReference type="NCBI Taxonomy" id="1485952"/>
    <lineage>
        <taxon>Bacteria</taxon>
        <taxon>Pseudomonadati</taxon>
        <taxon>Pseudomonadota</taxon>
        <taxon>Gammaproteobacteria</taxon>
        <taxon>Enterobacterales</taxon>
        <taxon>Enterobacteriaceae</taxon>
        <taxon>Phytobacter</taxon>
    </lineage>
</organism>
<keyword evidence="6 13" id="KW-0808">Transferase</keyword>
<keyword evidence="7" id="KW-0547">Nucleotide-binding</keyword>
<evidence type="ECO:0000256" key="3">
    <source>
        <dbReference type="ARBA" id="ARBA00012438"/>
    </source>
</evidence>
<evidence type="ECO:0000256" key="7">
    <source>
        <dbReference type="ARBA" id="ARBA00022741"/>
    </source>
</evidence>
<dbReference type="InterPro" id="IPR050980">
    <property type="entry name" value="2C_sensor_his_kinase"/>
</dbReference>
<evidence type="ECO:0000313" key="13">
    <source>
        <dbReference type="EMBL" id="VYU58481.1"/>
    </source>
</evidence>
<dbReference type="InterPro" id="IPR003661">
    <property type="entry name" value="HisK_dim/P_dom"/>
</dbReference>
<reference evidence="13" key="1">
    <citation type="submission" date="2019-11" db="EMBL/GenBank/DDBJ databases">
        <authorList>
            <person name="Feng L."/>
        </authorList>
    </citation>
    <scope>NUCLEOTIDE SEQUENCE</scope>
    <source>
        <strain evidence="13">EMassiliensisLFYP7</strain>
    </source>
</reference>
<evidence type="ECO:0000259" key="12">
    <source>
        <dbReference type="PROSITE" id="PS50885"/>
    </source>
</evidence>
<dbReference type="SUPFAM" id="SSF55874">
    <property type="entry name" value="ATPase domain of HSP90 chaperone/DNA topoisomerase II/histidine kinase"/>
    <property type="match status" value="1"/>
</dbReference>
<dbReference type="SMART" id="SM00388">
    <property type="entry name" value="HisKA"/>
    <property type="match status" value="1"/>
</dbReference>
<accession>A0A6N3G319</accession>
<evidence type="ECO:0000256" key="5">
    <source>
        <dbReference type="ARBA" id="ARBA00022553"/>
    </source>
</evidence>
<comment type="subcellular location">
    <subcellularLocation>
        <location evidence="2">Cell inner membrane</location>
        <topology evidence="2">Multi-pass membrane protein</topology>
    </subcellularLocation>
</comment>
<evidence type="ECO:0000256" key="6">
    <source>
        <dbReference type="ARBA" id="ARBA00022679"/>
    </source>
</evidence>
<feature type="transmembrane region" description="Helical" evidence="10">
    <location>
        <begin position="136"/>
        <end position="157"/>
    </location>
</feature>
<dbReference type="GO" id="GO:0005524">
    <property type="term" value="F:ATP binding"/>
    <property type="evidence" value="ECO:0007669"/>
    <property type="project" value="UniProtKB-KW"/>
</dbReference>
<dbReference type="CDD" id="cd16939">
    <property type="entry name" value="HATPase_RstB-like"/>
    <property type="match status" value="1"/>
</dbReference>
<keyword evidence="10" id="KW-1133">Transmembrane helix</keyword>
<dbReference type="GO" id="GO:0000155">
    <property type="term" value="F:phosphorelay sensor kinase activity"/>
    <property type="evidence" value="ECO:0007669"/>
    <property type="project" value="InterPro"/>
</dbReference>
<dbReference type="PROSITE" id="PS50109">
    <property type="entry name" value="HIS_KIN"/>
    <property type="match status" value="1"/>
</dbReference>
<evidence type="ECO:0000256" key="8">
    <source>
        <dbReference type="ARBA" id="ARBA00022777"/>
    </source>
</evidence>
<dbReference type="PANTHER" id="PTHR44936">
    <property type="entry name" value="SENSOR PROTEIN CREC"/>
    <property type="match status" value="1"/>
</dbReference>
<dbReference type="InterPro" id="IPR003594">
    <property type="entry name" value="HATPase_dom"/>
</dbReference>
<dbReference type="Gene3D" id="3.30.565.10">
    <property type="entry name" value="Histidine kinase-like ATPase, C-terminal domain"/>
    <property type="match status" value="1"/>
</dbReference>
<dbReference type="SMART" id="SM00304">
    <property type="entry name" value="HAMP"/>
    <property type="match status" value="1"/>
</dbReference>
<dbReference type="RefSeq" id="WP_156566586.1">
    <property type="nucleotide sequence ID" value="NZ_CACRTZ010000033.1"/>
</dbReference>
<feature type="transmembrane region" description="Helical" evidence="10">
    <location>
        <begin position="6"/>
        <end position="27"/>
    </location>
</feature>